<protein>
    <recommendedName>
        <fullName evidence="2">UPF0125 protein SAMN02949497_3123</fullName>
    </recommendedName>
</protein>
<evidence type="ECO:0000256" key="2">
    <source>
        <dbReference type="HAMAP-Rule" id="MF_00460"/>
    </source>
</evidence>
<evidence type="ECO:0000313" key="3">
    <source>
        <dbReference type="EMBL" id="SMF95749.1"/>
    </source>
</evidence>
<dbReference type="Proteomes" id="UP000192923">
    <property type="component" value="Unassembled WGS sequence"/>
</dbReference>
<proteinExistence type="inferred from homology"/>
<dbReference type="OrthoDB" id="9796575at2"/>
<evidence type="ECO:0000256" key="1">
    <source>
        <dbReference type="ARBA" id="ARBA00010645"/>
    </source>
</evidence>
<reference evidence="3 4" key="1">
    <citation type="submission" date="2016-12" db="EMBL/GenBank/DDBJ databases">
        <authorList>
            <person name="Song W.-J."/>
            <person name="Kurnit D.M."/>
        </authorList>
    </citation>
    <scope>NUCLEOTIDE SEQUENCE [LARGE SCALE GENOMIC DNA]</scope>
    <source>
        <strain evidence="3 4">175</strain>
    </source>
</reference>
<dbReference type="PANTHER" id="PTHR37483">
    <property type="entry name" value="UPF0125 PROTEIN RATB"/>
    <property type="match status" value="1"/>
</dbReference>
<dbReference type="NCBIfam" id="NF002490">
    <property type="entry name" value="PRK01777.1"/>
    <property type="match status" value="1"/>
</dbReference>
<dbReference type="EMBL" id="FXAM01000001">
    <property type="protein sequence ID" value="SMF95749.1"/>
    <property type="molecule type" value="Genomic_DNA"/>
</dbReference>
<dbReference type="PANTHER" id="PTHR37483:SF1">
    <property type="entry name" value="UPF0125 PROTEIN RATB"/>
    <property type="match status" value="1"/>
</dbReference>
<accession>A0A1Y6CYK6</accession>
<dbReference type="InterPro" id="IPR037021">
    <property type="entry name" value="RnfH_sf"/>
</dbReference>
<dbReference type="Pfam" id="PF03658">
    <property type="entry name" value="Ub-RnfH"/>
    <property type="match status" value="1"/>
</dbReference>
<dbReference type="RefSeq" id="WP_085214229.1">
    <property type="nucleotide sequence ID" value="NZ_FXAM01000001.1"/>
</dbReference>
<organism evidence="3 4">
    <name type="scientific">Methylomagnum ishizawai</name>
    <dbReference type="NCBI Taxonomy" id="1760988"/>
    <lineage>
        <taxon>Bacteria</taxon>
        <taxon>Pseudomonadati</taxon>
        <taxon>Pseudomonadota</taxon>
        <taxon>Gammaproteobacteria</taxon>
        <taxon>Methylococcales</taxon>
        <taxon>Methylococcaceae</taxon>
        <taxon>Methylomagnum</taxon>
    </lineage>
</organism>
<dbReference type="STRING" id="1760988.SAMN02949497_3123"/>
<dbReference type="InterPro" id="IPR005346">
    <property type="entry name" value="RnfH"/>
</dbReference>
<dbReference type="InterPro" id="IPR016155">
    <property type="entry name" value="Mopterin_synth/thiamin_S_b"/>
</dbReference>
<dbReference type="SUPFAM" id="SSF54285">
    <property type="entry name" value="MoaD/ThiS"/>
    <property type="match status" value="1"/>
</dbReference>
<gene>
    <name evidence="3" type="ORF">SAMN02949497_3123</name>
</gene>
<keyword evidence="4" id="KW-1185">Reference proteome</keyword>
<evidence type="ECO:0000313" key="4">
    <source>
        <dbReference type="Proteomes" id="UP000192923"/>
    </source>
</evidence>
<dbReference type="AlphaFoldDB" id="A0A1Y6CYK6"/>
<dbReference type="Gene3D" id="3.10.20.280">
    <property type="entry name" value="RnfH-like"/>
    <property type="match status" value="1"/>
</dbReference>
<dbReference type="HAMAP" id="MF_00460">
    <property type="entry name" value="UPF0125_RnfH"/>
    <property type="match status" value="1"/>
</dbReference>
<comment type="similarity">
    <text evidence="1 2">Belongs to the UPF0125 (RnfH) family.</text>
</comment>
<sequence>MKIEVAYAKPDHQLILGLELPAGATAEQAIRASGMLARFPEIDLAVNAVGIFGKTCALDQALKPGDRVEIYRPLPADPKEARRGRAVKK</sequence>
<name>A0A1Y6CYK6_9GAMM</name>